<dbReference type="STRING" id="46224.B4102_4067"/>
<reference evidence="1 2" key="1">
    <citation type="submission" date="2016-01" db="EMBL/GenBank/DDBJ databases">
        <title>Genome Sequences of Twelve Sporeforming Bacillus Species Isolated from Foods.</title>
        <authorList>
            <person name="Berendsen E.M."/>
            <person name="Wells-Bennik M.H."/>
            <person name="Krawcyk A.O."/>
            <person name="De Jong A."/>
            <person name="Holsappel S."/>
            <person name="Eijlander R.T."/>
            <person name="Kuipers O.P."/>
        </authorList>
    </citation>
    <scope>NUCLEOTIDE SEQUENCE [LARGE SCALE GENOMIC DNA]</scope>
    <source>
        <strain evidence="1 2">B4102</strain>
    </source>
</reference>
<dbReference type="EMBL" id="LQYN01000149">
    <property type="protein sequence ID" value="KYC87132.1"/>
    <property type="molecule type" value="Genomic_DNA"/>
</dbReference>
<accession>A0A150KKS3</accession>
<dbReference type="Proteomes" id="UP000075666">
    <property type="component" value="Unassembled WGS sequence"/>
</dbReference>
<evidence type="ECO:0000313" key="2">
    <source>
        <dbReference type="Proteomes" id="UP000075666"/>
    </source>
</evidence>
<gene>
    <name evidence="1" type="ORF">B4102_4067</name>
</gene>
<name>A0A150KKS3_9BACI</name>
<organism evidence="1 2">
    <name type="scientific">Heyndrickxia sporothermodurans</name>
    <dbReference type="NCBI Taxonomy" id="46224"/>
    <lineage>
        <taxon>Bacteria</taxon>
        <taxon>Bacillati</taxon>
        <taxon>Bacillota</taxon>
        <taxon>Bacilli</taxon>
        <taxon>Bacillales</taxon>
        <taxon>Bacillaceae</taxon>
        <taxon>Heyndrickxia</taxon>
    </lineage>
</organism>
<evidence type="ECO:0000313" key="1">
    <source>
        <dbReference type="EMBL" id="KYC87132.1"/>
    </source>
</evidence>
<protein>
    <submittedName>
        <fullName evidence="1">Uncharacterized protein</fullName>
    </submittedName>
</protein>
<dbReference type="RefSeq" id="WP_160331504.1">
    <property type="nucleotide sequence ID" value="NZ_JABWTV010000014.1"/>
</dbReference>
<proteinExistence type="predicted"/>
<comment type="caution">
    <text evidence="1">The sequence shown here is derived from an EMBL/GenBank/DDBJ whole genome shotgun (WGS) entry which is preliminary data.</text>
</comment>
<keyword evidence="2" id="KW-1185">Reference proteome</keyword>
<sequence length="49" mass="5850">MKFYQKPLFVLFSIGFLLDLHIEGNSELLYDMKKTRMSKCDSHYVDHPI</sequence>
<dbReference type="AlphaFoldDB" id="A0A150KKS3"/>
<dbReference type="PATRIC" id="fig|46224.3.peg.1397"/>